<dbReference type="GO" id="GO:0005886">
    <property type="term" value="C:plasma membrane"/>
    <property type="evidence" value="ECO:0007669"/>
    <property type="project" value="UniProtKB-SubCell"/>
</dbReference>
<keyword evidence="7 8" id="KW-0807">Transducer</keyword>
<dbReference type="GO" id="GO:0007635">
    <property type="term" value="P:chemosensory behavior"/>
    <property type="evidence" value="ECO:0007669"/>
    <property type="project" value="TreeGrafter"/>
</dbReference>
<dbReference type="PANTHER" id="PTHR21143">
    <property type="entry name" value="INVERTEBRATE GUSTATORY RECEPTOR"/>
    <property type="match status" value="1"/>
</dbReference>
<evidence type="ECO:0000256" key="6">
    <source>
        <dbReference type="ARBA" id="ARBA00023170"/>
    </source>
</evidence>
<dbReference type="Proteomes" id="UP000092462">
    <property type="component" value="Unassembled WGS sequence"/>
</dbReference>
<dbReference type="GO" id="GO:0030424">
    <property type="term" value="C:axon"/>
    <property type="evidence" value="ECO:0007669"/>
    <property type="project" value="TreeGrafter"/>
</dbReference>
<evidence type="ECO:0000256" key="2">
    <source>
        <dbReference type="ARBA" id="ARBA00022475"/>
    </source>
</evidence>
<dbReference type="Pfam" id="PF08395">
    <property type="entry name" value="7tm_7"/>
    <property type="match status" value="1"/>
</dbReference>
<keyword evidence="5 8" id="KW-0472">Membrane</keyword>
<evidence type="ECO:0000256" key="4">
    <source>
        <dbReference type="ARBA" id="ARBA00022989"/>
    </source>
</evidence>
<keyword evidence="6 8" id="KW-0675">Receptor</keyword>
<dbReference type="GO" id="GO:0008049">
    <property type="term" value="P:male courtship behavior"/>
    <property type="evidence" value="ECO:0007669"/>
    <property type="project" value="TreeGrafter"/>
</dbReference>
<evidence type="ECO:0000256" key="3">
    <source>
        <dbReference type="ARBA" id="ARBA00022692"/>
    </source>
</evidence>
<protein>
    <recommendedName>
        <fullName evidence="8">Gustatory receptor</fullName>
    </recommendedName>
</protein>
<dbReference type="EnsemblMetazoa" id="PPAI013254-RA">
    <property type="protein sequence ID" value="PPAI013254-PA"/>
    <property type="gene ID" value="PPAI013254"/>
</dbReference>
<comment type="similarity">
    <text evidence="8">Belongs to the insect chemoreceptor superfamily. Gustatory receptor (GR) family.</text>
</comment>
<dbReference type="PANTHER" id="PTHR21143:SF133">
    <property type="entry name" value="GUSTATORY AND PHEROMONE RECEPTOR 32A-RELATED"/>
    <property type="match status" value="1"/>
</dbReference>
<keyword evidence="2 8" id="KW-1003">Cell membrane</keyword>
<feature type="transmembrane region" description="Helical" evidence="8">
    <location>
        <begin position="135"/>
        <end position="155"/>
    </location>
</feature>
<dbReference type="GO" id="GO:0043025">
    <property type="term" value="C:neuronal cell body"/>
    <property type="evidence" value="ECO:0007669"/>
    <property type="project" value="TreeGrafter"/>
</dbReference>
<dbReference type="GO" id="GO:0030425">
    <property type="term" value="C:dendrite"/>
    <property type="evidence" value="ECO:0007669"/>
    <property type="project" value="TreeGrafter"/>
</dbReference>
<dbReference type="GO" id="GO:0007165">
    <property type="term" value="P:signal transduction"/>
    <property type="evidence" value="ECO:0007669"/>
    <property type="project" value="UniProtKB-KW"/>
</dbReference>
<proteinExistence type="inferred from homology"/>
<dbReference type="InterPro" id="IPR013604">
    <property type="entry name" value="7TM_chemorcpt"/>
</dbReference>
<feature type="transmembrane region" description="Helical" evidence="8">
    <location>
        <begin position="232"/>
        <end position="257"/>
    </location>
</feature>
<feature type="transmembrane region" description="Helical" evidence="8">
    <location>
        <begin position="167"/>
        <end position="186"/>
    </location>
</feature>
<dbReference type="VEuPathDB" id="VectorBase:PPAI013254"/>
<comment type="function">
    <text evidence="8">Gustatory receptor which mediates acceptance or avoidance behavior, depending on its substrates.</text>
</comment>
<organism evidence="9 10">
    <name type="scientific">Phlebotomus papatasi</name>
    <name type="common">Sandfly</name>
    <dbReference type="NCBI Taxonomy" id="29031"/>
    <lineage>
        <taxon>Eukaryota</taxon>
        <taxon>Metazoa</taxon>
        <taxon>Ecdysozoa</taxon>
        <taxon>Arthropoda</taxon>
        <taxon>Hexapoda</taxon>
        <taxon>Insecta</taxon>
        <taxon>Pterygota</taxon>
        <taxon>Neoptera</taxon>
        <taxon>Endopterygota</taxon>
        <taxon>Diptera</taxon>
        <taxon>Nematocera</taxon>
        <taxon>Psychodoidea</taxon>
        <taxon>Psychodidae</taxon>
        <taxon>Phlebotomus</taxon>
        <taxon>Phlebotomus</taxon>
    </lineage>
</organism>
<comment type="subcellular location">
    <subcellularLocation>
        <location evidence="1 8">Cell membrane</location>
        <topology evidence="1 8">Multi-pass membrane protein</topology>
    </subcellularLocation>
</comment>
<feature type="transmembrane region" description="Helical" evidence="8">
    <location>
        <begin position="32"/>
        <end position="54"/>
    </location>
</feature>
<evidence type="ECO:0000256" key="1">
    <source>
        <dbReference type="ARBA" id="ARBA00004651"/>
    </source>
</evidence>
<dbReference type="EMBL" id="AJVK01002325">
    <property type="status" value="NOT_ANNOTATED_CDS"/>
    <property type="molecule type" value="Genomic_DNA"/>
</dbReference>
<feature type="transmembrane region" description="Helical" evidence="8">
    <location>
        <begin position="263"/>
        <end position="284"/>
    </location>
</feature>
<sequence>MDVLQALGYQFRIQRFITIPNYQLPGESLIHLLGRIIPIMIITVIALTDVVDMLTSVGSHLEEMSNVPFFVSKFDMIVIKLGVVFVGILALYINRNHLRILKTIDIYDESIRRYQERYVKNPVGFPTQRRSNLEFFLVFIANSILILNLHLMTSIKGPPKQILFNGFHALLLCIHDYVMLYIANLIRLFGCHEHQLVQILENDLSRNNHEVFSLVDDFCETISMINRGFGSLTFFTFSHHLVGSCMSTYLLFWLIFVSPYFDVIIPFILSSLAYNIRMITYLIHMSVVGESIPKKIDNLRLLIRRWMQDEDLCFPKENWVVGCRSDDDENFLRAIRFNTHQLLLKNLHQGTQISASEYFTINNSAIYATFGAVITYLMVLIQFQELEEAKALQEKLNVQPN</sequence>
<evidence type="ECO:0000256" key="8">
    <source>
        <dbReference type="RuleBase" id="RU363108"/>
    </source>
</evidence>
<keyword evidence="4 8" id="KW-1133">Transmembrane helix</keyword>
<feature type="transmembrane region" description="Helical" evidence="8">
    <location>
        <begin position="365"/>
        <end position="383"/>
    </location>
</feature>
<keyword evidence="10" id="KW-1185">Reference proteome</keyword>
<reference evidence="9" key="1">
    <citation type="submission" date="2022-08" db="UniProtKB">
        <authorList>
            <consortium name="EnsemblMetazoa"/>
        </authorList>
    </citation>
    <scope>IDENTIFICATION</scope>
    <source>
        <strain evidence="9">Israel</strain>
    </source>
</reference>
<evidence type="ECO:0000256" key="5">
    <source>
        <dbReference type="ARBA" id="ARBA00023136"/>
    </source>
</evidence>
<dbReference type="AlphaFoldDB" id="A0A3F2ZEK2"/>
<feature type="transmembrane region" description="Helical" evidence="8">
    <location>
        <begin position="74"/>
        <end position="93"/>
    </location>
</feature>
<evidence type="ECO:0000256" key="7">
    <source>
        <dbReference type="ARBA" id="ARBA00023224"/>
    </source>
</evidence>
<evidence type="ECO:0000313" key="9">
    <source>
        <dbReference type="EnsemblMetazoa" id="PPAI013254-PA"/>
    </source>
</evidence>
<dbReference type="GO" id="GO:0050909">
    <property type="term" value="P:sensory perception of taste"/>
    <property type="evidence" value="ECO:0007669"/>
    <property type="project" value="InterPro"/>
</dbReference>
<keyword evidence="3 8" id="KW-0812">Transmembrane</keyword>
<evidence type="ECO:0000313" key="10">
    <source>
        <dbReference type="Proteomes" id="UP000092462"/>
    </source>
</evidence>
<name>A0A3F2ZEK2_PHLPP</name>
<accession>A0A3F2ZEK2</accession>